<dbReference type="FunFam" id="1.10.10.60:FF:000141">
    <property type="entry name" value="TetR family transcriptional regulator"/>
    <property type="match status" value="1"/>
</dbReference>
<evidence type="ECO:0000256" key="4">
    <source>
        <dbReference type="ARBA" id="ARBA00023163"/>
    </source>
</evidence>
<dbReference type="PANTHER" id="PTHR43479">
    <property type="entry name" value="ACREF/ENVCD OPERON REPRESSOR-RELATED"/>
    <property type="match status" value="1"/>
</dbReference>
<dbReference type="InterPro" id="IPR001647">
    <property type="entry name" value="HTH_TetR"/>
</dbReference>
<dbReference type="PANTHER" id="PTHR43479:SF22">
    <property type="entry name" value="TRANSCRIPTIONAL REGULATOR, TETR FAMILY"/>
    <property type="match status" value="1"/>
</dbReference>
<sequence length="284" mass="32994">MSKKQLIIEKAVELFAENGFESTSVQQITERCGISKGAFYLYFKSKDELIIGLIDYFLSNIISDIEQSVSNEKHTDQLLYNYIYVSLSEFKRHAKFAKLFLKEQVFSYNNDLFNRLQMYLSTLNHILLSIIQRQFPKKNPDMHFELLYAVNGLLKGYTELFLIDEFPVDLDRLCHSIVEKITIIADHSAVLVFTPEYLGKINFHFDISKEEVLNKLEEVIQETSDDPIVRDSLLLLKEDLVNPHLNEAIIQGLLKNIRTNTQCRWVASIYELYLERATCATSSE</sequence>
<evidence type="ECO:0000313" key="8">
    <source>
        <dbReference type="Proteomes" id="UP000040576"/>
    </source>
</evidence>
<organism evidence="7 8">
    <name type="scientific">Caldibacillus thermoamylovorans</name>
    <dbReference type="NCBI Taxonomy" id="35841"/>
    <lineage>
        <taxon>Bacteria</taxon>
        <taxon>Bacillati</taxon>
        <taxon>Bacillota</taxon>
        <taxon>Bacilli</taxon>
        <taxon>Bacillales</taxon>
        <taxon>Bacillaceae</taxon>
        <taxon>Caldibacillus</taxon>
    </lineage>
</organism>
<name>A0A090IR27_9BACI</name>
<evidence type="ECO:0000313" key="7">
    <source>
        <dbReference type="EMBL" id="CEE00521.1"/>
    </source>
</evidence>
<dbReference type="PROSITE" id="PS01081">
    <property type="entry name" value="HTH_TETR_1"/>
    <property type="match status" value="1"/>
</dbReference>
<evidence type="ECO:0000256" key="1">
    <source>
        <dbReference type="ARBA" id="ARBA00022491"/>
    </source>
</evidence>
<dbReference type="SUPFAM" id="SSF46689">
    <property type="entry name" value="Homeodomain-like"/>
    <property type="match status" value="1"/>
</dbReference>
<dbReference type="Pfam" id="PF00440">
    <property type="entry name" value="TetR_N"/>
    <property type="match status" value="1"/>
</dbReference>
<keyword evidence="2" id="KW-0805">Transcription regulation</keyword>
<dbReference type="Proteomes" id="UP000040576">
    <property type="component" value="Unassembled WGS sequence"/>
</dbReference>
<dbReference type="Gene3D" id="1.10.357.10">
    <property type="entry name" value="Tetracycline Repressor, domain 2"/>
    <property type="match status" value="1"/>
</dbReference>
<feature type="DNA-binding region" description="H-T-H motif" evidence="5">
    <location>
        <begin position="24"/>
        <end position="43"/>
    </location>
</feature>
<dbReference type="PROSITE" id="PS50977">
    <property type="entry name" value="HTH_TETR_2"/>
    <property type="match status" value="1"/>
</dbReference>
<evidence type="ECO:0000259" key="6">
    <source>
        <dbReference type="PROSITE" id="PS50977"/>
    </source>
</evidence>
<keyword evidence="1" id="KW-0678">Repressor</keyword>
<keyword evidence="4" id="KW-0804">Transcription</keyword>
<evidence type="ECO:0000256" key="5">
    <source>
        <dbReference type="PROSITE-ProRule" id="PRU00335"/>
    </source>
</evidence>
<dbReference type="GO" id="GO:0003677">
    <property type="term" value="F:DNA binding"/>
    <property type="evidence" value="ECO:0007669"/>
    <property type="project" value="UniProtKB-UniRule"/>
</dbReference>
<accession>A0A090IR27</accession>
<feature type="domain" description="HTH tetR-type" evidence="6">
    <location>
        <begin position="1"/>
        <end position="61"/>
    </location>
</feature>
<keyword evidence="8" id="KW-1185">Reference proteome</keyword>
<dbReference type="InterPro" id="IPR050624">
    <property type="entry name" value="HTH-type_Tx_Regulator"/>
</dbReference>
<keyword evidence="3 5" id="KW-0238">DNA-binding</keyword>
<proteinExistence type="predicted"/>
<reference evidence="7 8" key="1">
    <citation type="submission" date="2014-07" db="EMBL/GenBank/DDBJ databases">
        <authorList>
            <person name="Wibberg Daniel"/>
        </authorList>
    </citation>
    <scope>NUCLEOTIDE SEQUENCE [LARGE SCALE GENOMIC DNA]</scope>
</reference>
<dbReference type="AlphaFoldDB" id="A0A090IR27"/>
<evidence type="ECO:0000256" key="2">
    <source>
        <dbReference type="ARBA" id="ARBA00023015"/>
    </source>
</evidence>
<dbReference type="InterPro" id="IPR009057">
    <property type="entry name" value="Homeodomain-like_sf"/>
</dbReference>
<dbReference type="Gene3D" id="1.10.10.60">
    <property type="entry name" value="Homeodomain-like"/>
    <property type="match status" value="1"/>
</dbReference>
<dbReference type="RefSeq" id="WP_034768051.1">
    <property type="nucleotide sequence ID" value="NZ_CCRF01000022.1"/>
</dbReference>
<dbReference type="InterPro" id="IPR023772">
    <property type="entry name" value="DNA-bd_HTH_TetR-type_CS"/>
</dbReference>
<dbReference type="PRINTS" id="PR00455">
    <property type="entry name" value="HTHTETR"/>
</dbReference>
<evidence type="ECO:0000256" key="3">
    <source>
        <dbReference type="ARBA" id="ARBA00023125"/>
    </source>
</evidence>
<dbReference type="GO" id="GO:0045892">
    <property type="term" value="P:negative regulation of DNA-templated transcription"/>
    <property type="evidence" value="ECO:0007669"/>
    <property type="project" value="UniProtKB-ARBA"/>
</dbReference>
<protein>
    <submittedName>
        <fullName evidence="7">TetR family transcriptional regulator</fullName>
    </submittedName>
</protein>
<dbReference type="EMBL" id="CCRF01000022">
    <property type="protein sequence ID" value="CEE00521.1"/>
    <property type="molecule type" value="Genomic_DNA"/>
</dbReference>
<gene>
    <name evidence="7" type="ORF">BT1A1_0666</name>
</gene>